<feature type="chain" id="PRO_5018660328" evidence="3">
    <location>
        <begin position="23"/>
        <end position="587"/>
    </location>
</feature>
<feature type="disulfide bond" evidence="1">
    <location>
        <begin position="458"/>
        <end position="475"/>
    </location>
</feature>
<protein>
    <submittedName>
        <fullName evidence="5">Uncharacterized LOC107100857</fullName>
    </submittedName>
</protein>
<evidence type="ECO:0000313" key="5">
    <source>
        <dbReference type="Ensembl" id="ENSCVAP00000004234.1"/>
    </source>
</evidence>
<organism evidence="5 6">
    <name type="scientific">Cyprinodon variegatus</name>
    <name type="common">Sheepshead minnow</name>
    <dbReference type="NCBI Taxonomy" id="28743"/>
    <lineage>
        <taxon>Eukaryota</taxon>
        <taxon>Metazoa</taxon>
        <taxon>Chordata</taxon>
        <taxon>Craniata</taxon>
        <taxon>Vertebrata</taxon>
        <taxon>Euteleostomi</taxon>
        <taxon>Actinopterygii</taxon>
        <taxon>Neopterygii</taxon>
        <taxon>Teleostei</taxon>
        <taxon>Neoteleostei</taxon>
        <taxon>Acanthomorphata</taxon>
        <taxon>Ovalentaria</taxon>
        <taxon>Atherinomorphae</taxon>
        <taxon>Cyprinodontiformes</taxon>
        <taxon>Cyprinodontidae</taxon>
        <taxon>Cyprinodon</taxon>
    </lineage>
</organism>
<feature type="signal peptide" evidence="3">
    <location>
        <begin position="1"/>
        <end position="22"/>
    </location>
</feature>
<keyword evidence="1" id="KW-0245">EGF-like domain</keyword>
<proteinExistence type="predicted"/>
<dbReference type="InterPro" id="IPR000742">
    <property type="entry name" value="EGF"/>
</dbReference>
<keyword evidence="2" id="KW-0812">Transmembrane</keyword>
<dbReference type="Ensembl" id="ENSCVAT00000008688.1">
    <property type="protein sequence ID" value="ENSCVAP00000004234.1"/>
    <property type="gene ID" value="ENSCVAG00000005513.1"/>
</dbReference>
<dbReference type="GeneTree" id="ENSGT01150000287072"/>
<keyword evidence="6" id="KW-1185">Reference proteome</keyword>
<keyword evidence="2" id="KW-1133">Transmembrane helix</keyword>
<evidence type="ECO:0000256" key="1">
    <source>
        <dbReference type="PROSITE-ProRule" id="PRU00076"/>
    </source>
</evidence>
<dbReference type="PANTHER" id="PTHR40472">
    <property type="entry name" value="RICIN B-TYPE LECTIN DOMAIN-CONTAINING PROTEIN"/>
    <property type="match status" value="1"/>
</dbReference>
<dbReference type="PANTHER" id="PTHR40472:SF8">
    <property type="entry name" value="RAPUNZEL 2"/>
    <property type="match status" value="1"/>
</dbReference>
<evidence type="ECO:0000313" key="6">
    <source>
        <dbReference type="Proteomes" id="UP000265020"/>
    </source>
</evidence>
<dbReference type="CDD" id="cd00054">
    <property type="entry name" value="EGF_CA"/>
    <property type="match status" value="1"/>
</dbReference>
<feature type="domain" description="EGF-like" evidence="4">
    <location>
        <begin position="449"/>
        <end position="487"/>
    </location>
</feature>
<dbReference type="PROSITE" id="PS00022">
    <property type="entry name" value="EGF_1"/>
    <property type="match status" value="1"/>
</dbReference>
<dbReference type="Gene3D" id="2.10.25.10">
    <property type="entry name" value="Laminin"/>
    <property type="match status" value="1"/>
</dbReference>
<dbReference type="InterPro" id="IPR039051">
    <property type="entry name" value="SE-CTX-like"/>
</dbReference>
<dbReference type="PROSITE" id="PS50026">
    <property type="entry name" value="EGF_3"/>
    <property type="match status" value="1"/>
</dbReference>
<keyword evidence="1" id="KW-1015">Disulfide bond</keyword>
<dbReference type="AlphaFoldDB" id="A0A3Q2CGJ7"/>
<dbReference type="Proteomes" id="UP000265020">
    <property type="component" value="Unassembled WGS sequence"/>
</dbReference>
<dbReference type="OMA" id="ILLHWAT"/>
<dbReference type="STRING" id="28743.ENSCVAP00000004234"/>
<sequence>MASKRSASILMTSMILLHWATAWSNPSTSFLSKELPSGSIEKTEKALNVAKETLSLLKDVMENTDLKKLSTAMKGISMFASLAPGVGALVFSTISMALAFIPEEDPLLNEVKRGFAEVNQKLDSLAMKISKLATDVAWYNYASAYSRDELTILNTWEKFSEFMRRTESQSPEETSKNIKIFTSYYESTGTEASVSNLYRYLTVESTSLTENLNNLLRKKFKCNVYEISRYSMYFSSLFWKGMVLNQFYWKLTEVKAATKEADQIKMFKKVSETQLSALEFCLENYEEYLKKDVEEIAKDYISHKDSVAVKVKEALDNKYGWYNWVVVVFDTSESKNLKLYTEFKFTISNLVLGVDYTVMADMINAAELQSTARECFENKDCEFQKTAQRCSHRWYPDNQDEVDIPFKKYAKITHVAYKKQFVEVPSPFQRVKCYWTGYESWLSVHYSRQISVCATNQCKNNGKCKRVLWSNEWLCECQDSYYGDTCEKQMNMTLTFSTDLTSAVLSKEQIIMIAVILSVLVFLFVLVLLVVLKRKNWSLFRKQNCSGVKSENMVGNRVEKMVSSRAHRFEEFHEMSESINTREIMRK</sequence>
<feature type="transmembrane region" description="Helical" evidence="2">
    <location>
        <begin position="510"/>
        <end position="532"/>
    </location>
</feature>
<comment type="caution">
    <text evidence="1">Lacks conserved residue(s) required for the propagation of feature annotation.</text>
</comment>
<feature type="disulfide bond" evidence="1">
    <location>
        <begin position="477"/>
        <end position="486"/>
    </location>
</feature>
<dbReference type="SUPFAM" id="SSF57196">
    <property type="entry name" value="EGF/Laminin"/>
    <property type="match status" value="1"/>
</dbReference>
<evidence type="ECO:0000259" key="4">
    <source>
        <dbReference type="PROSITE" id="PS50026"/>
    </source>
</evidence>
<dbReference type="KEGG" id="cvg:107100857"/>
<keyword evidence="3" id="KW-0732">Signal</keyword>
<dbReference type="OrthoDB" id="4405280at2759"/>
<evidence type="ECO:0000256" key="2">
    <source>
        <dbReference type="SAM" id="Phobius"/>
    </source>
</evidence>
<dbReference type="GeneID" id="107100857"/>
<reference evidence="5" key="1">
    <citation type="submission" date="2025-08" db="UniProtKB">
        <authorList>
            <consortium name="Ensembl"/>
        </authorList>
    </citation>
    <scope>IDENTIFICATION</scope>
</reference>
<dbReference type="RefSeq" id="XP_015255003.1">
    <property type="nucleotide sequence ID" value="XM_015399517.1"/>
</dbReference>
<dbReference type="Pfam" id="PF00008">
    <property type="entry name" value="EGF"/>
    <property type="match status" value="1"/>
</dbReference>
<keyword evidence="2" id="KW-0472">Membrane</keyword>
<reference evidence="5" key="2">
    <citation type="submission" date="2025-09" db="UniProtKB">
        <authorList>
            <consortium name="Ensembl"/>
        </authorList>
    </citation>
    <scope>IDENTIFICATION</scope>
</reference>
<name>A0A3Q2CGJ7_CYPVA</name>
<accession>A0A3Q2CGJ7</accession>
<evidence type="ECO:0000256" key="3">
    <source>
        <dbReference type="SAM" id="SignalP"/>
    </source>
</evidence>